<dbReference type="InterPro" id="IPR044543">
    <property type="entry name" value="YHJQ-like"/>
</dbReference>
<name>A0A329YA66_RHITR</name>
<evidence type="ECO:0000313" key="2">
    <source>
        <dbReference type="Proteomes" id="UP000251205"/>
    </source>
</evidence>
<dbReference type="Gene3D" id="1.20.1270.360">
    <property type="match status" value="1"/>
</dbReference>
<organism evidence="1 2">
    <name type="scientific">Rhizobium tropici</name>
    <dbReference type="NCBI Taxonomy" id="398"/>
    <lineage>
        <taxon>Bacteria</taxon>
        <taxon>Pseudomonadati</taxon>
        <taxon>Pseudomonadota</taxon>
        <taxon>Alphaproteobacteria</taxon>
        <taxon>Hyphomicrobiales</taxon>
        <taxon>Rhizobiaceae</taxon>
        <taxon>Rhizobium/Agrobacterium group</taxon>
        <taxon>Rhizobium</taxon>
    </lineage>
</organism>
<gene>
    <name evidence="1" type="ORF">DQ393_31685</name>
</gene>
<dbReference type="OrthoDB" id="5396211at2"/>
<dbReference type="InterPro" id="IPR005560">
    <property type="entry name" value="Csp_YhjQ"/>
</dbReference>
<dbReference type="AlphaFoldDB" id="A0A329YA66"/>
<dbReference type="EMBL" id="QMKK01000061">
    <property type="protein sequence ID" value="RAX37370.1"/>
    <property type="molecule type" value="Genomic_DNA"/>
</dbReference>
<protein>
    <submittedName>
        <fullName evidence="1">Four-helix bundle copper-binding protein</fullName>
    </submittedName>
</protein>
<dbReference type="CDD" id="cd08026">
    <property type="entry name" value="DUF326"/>
    <property type="match status" value="1"/>
</dbReference>
<dbReference type="PANTHER" id="PTHR37310:SF1">
    <property type="entry name" value="CYTOPLASMIC PROTEIN"/>
    <property type="match status" value="1"/>
</dbReference>
<proteinExistence type="predicted"/>
<accession>A0A329YA66</accession>
<dbReference type="PANTHER" id="PTHR37310">
    <property type="entry name" value="CYTOPLASMIC PROTEIN-RELATED"/>
    <property type="match status" value="1"/>
</dbReference>
<dbReference type="RefSeq" id="WP_112345635.1">
    <property type="nucleotide sequence ID" value="NZ_QMKK01000061.1"/>
</dbReference>
<sequence length="109" mass="12072">MQLDSNVQQCVEACLRCYSRCLSTAMLHCLEAGGKHTEPAHFRLMMSCAEICQAAAYFMLIGSSHHPHLCRECAEICLECADDCERIGDMADCVDSCRQCAESCRQMAA</sequence>
<dbReference type="Proteomes" id="UP000251205">
    <property type="component" value="Unassembled WGS sequence"/>
</dbReference>
<dbReference type="Pfam" id="PF03860">
    <property type="entry name" value="Csp"/>
    <property type="match status" value="1"/>
</dbReference>
<reference evidence="1 2" key="1">
    <citation type="submission" date="2018-06" db="EMBL/GenBank/DDBJ databases">
        <title>Whole Genome Sequence of an efficient microsymbiont, Rhizobium tropici.</title>
        <authorList>
            <person name="Srinivasan R."/>
            <person name="Singh H.V."/>
            <person name="Srivastava R."/>
            <person name="Kumari B."/>
            <person name="Radhakrishna A."/>
        </authorList>
    </citation>
    <scope>NUCLEOTIDE SEQUENCE [LARGE SCALE GENOMIC DNA]</scope>
    <source>
        <strain evidence="1 2">IGFRI Rhizo-19</strain>
    </source>
</reference>
<evidence type="ECO:0000313" key="1">
    <source>
        <dbReference type="EMBL" id="RAX37370.1"/>
    </source>
</evidence>
<comment type="caution">
    <text evidence="1">The sequence shown here is derived from an EMBL/GenBank/DDBJ whole genome shotgun (WGS) entry which is preliminary data.</text>
</comment>